<gene>
    <name evidence="4" type="ORF">GCM10025783_13790</name>
</gene>
<dbReference type="PANTHER" id="PTHR43800:SF1">
    <property type="entry name" value="PEPTIDYL-LYSINE N-ACETYLTRANSFERASE YJAB"/>
    <property type="match status" value="1"/>
</dbReference>
<keyword evidence="1" id="KW-0808">Transferase</keyword>
<dbReference type="Proteomes" id="UP001500121">
    <property type="component" value="Unassembled WGS sequence"/>
</dbReference>
<dbReference type="CDD" id="cd04301">
    <property type="entry name" value="NAT_SF"/>
    <property type="match status" value="1"/>
</dbReference>
<keyword evidence="2" id="KW-0012">Acyltransferase</keyword>
<dbReference type="Gene3D" id="3.40.630.30">
    <property type="match status" value="1"/>
</dbReference>
<dbReference type="InterPro" id="IPR016181">
    <property type="entry name" value="Acyl_CoA_acyltransferase"/>
</dbReference>
<sequence length="176" mass="19596">MPAIRFATEADLEVLAAIEDDADGLFLERFRPETWSPAPSGRFRAAQPGFLLVAAEHEDGEAEGFAHVLEVDGGAHLEQLAVRRASARRGLGRALVQAALAEACRRGHDRVTLRTYADVPWNAPFYARLGFVETEPDTDRLRALIAEEARFDLERYGRRVQMAARTTAQNGVRRPR</sequence>
<dbReference type="PANTHER" id="PTHR43800">
    <property type="entry name" value="PEPTIDYL-LYSINE N-ACETYLTRANSFERASE YJAB"/>
    <property type="match status" value="1"/>
</dbReference>
<dbReference type="RefSeq" id="WP_345480316.1">
    <property type="nucleotide sequence ID" value="NZ_BAABLP010000002.1"/>
</dbReference>
<evidence type="ECO:0000313" key="4">
    <source>
        <dbReference type="EMBL" id="GAA4743456.1"/>
    </source>
</evidence>
<dbReference type="InterPro" id="IPR000182">
    <property type="entry name" value="GNAT_dom"/>
</dbReference>
<evidence type="ECO:0000256" key="2">
    <source>
        <dbReference type="ARBA" id="ARBA00023315"/>
    </source>
</evidence>
<feature type="domain" description="N-acetyltransferase" evidence="3">
    <location>
        <begin position="2"/>
        <end position="154"/>
    </location>
</feature>
<evidence type="ECO:0000256" key="1">
    <source>
        <dbReference type="ARBA" id="ARBA00022679"/>
    </source>
</evidence>
<comment type="caution">
    <text evidence="4">The sequence shown here is derived from an EMBL/GenBank/DDBJ whole genome shotgun (WGS) entry which is preliminary data.</text>
</comment>
<organism evidence="4 5">
    <name type="scientific">Amnibacterium soli</name>
    <dbReference type="NCBI Taxonomy" id="1282736"/>
    <lineage>
        <taxon>Bacteria</taxon>
        <taxon>Bacillati</taxon>
        <taxon>Actinomycetota</taxon>
        <taxon>Actinomycetes</taxon>
        <taxon>Micrococcales</taxon>
        <taxon>Microbacteriaceae</taxon>
        <taxon>Amnibacterium</taxon>
    </lineage>
</organism>
<evidence type="ECO:0000259" key="3">
    <source>
        <dbReference type="PROSITE" id="PS51186"/>
    </source>
</evidence>
<name>A0ABP8Z137_9MICO</name>
<reference evidence="5" key="1">
    <citation type="journal article" date="2019" name="Int. J. Syst. Evol. Microbiol.">
        <title>The Global Catalogue of Microorganisms (GCM) 10K type strain sequencing project: providing services to taxonomists for standard genome sequencing and annotation.</title>
        <authorList>
            <consortium name="The Broad Institute Genomics Platform"/>
            <consortium name="The Broad Institute Genome Sequencing Center for Infectious Disease"/>
            <person name="Wu L."/>
            <person name="Ma J."/>
        </authorList>
    </citation>
    <scope>NUCLEOTIDE SEQUENCE [LARGE SCALE GENOMIC DNA]</scope>
    <source>
        <strain evidence="5">JCM 19015</strain>
    </source>
</reference>
<dbReference type="SUPFAM" id="SSF55729">
    <property type="entry name" value="Acyl-CoA N-acyltransferases (Nat)"/>
    <property type="match status" value="1"/>
</dbReference>
<dbReference type="EMBL" id="BAABLP010000002">
    <property type="protein sequence ID" value="GAA4743456.1"/>
    <property type="molecule type" value="Genomic_DNA"/>
</dbReference>
<dbReference type="PROSITE" id="PS51186">
    <property type="entry name" value="GNAT"/>
    <property type="match status" value="1"/>
</dbReference>
<keyword evidence="5" id="KW-1185">Reference proteome</keyword>
<dbReference type="Pfam" id="PF00583">
    <property type="entry name" value="Acetyltransf_1"/>
    <property type="match status" value="1"/>
</dbReference>
<evidence type="ECO:0000313" key="5">
    <source>
        <dbReference type="Proteomes" id="UP001500121"/>
    </source>
</evidence>
<accession>A0ABP8Z137</accession>
<proteinExistence type="predicted"/>
<protein>
    <submittedName>
        <fullName evidence="4">GNAT family N-acetyltransferase</fullName>
    </submittedName>
</protein>